<dbReference type="Gene3D" id="1.10.287.100">
    <property type="match status" value="1"/>
</dbReference>
<sequence length="345" mass="37779">MSDSDRMYELEYPGPSAQSTDADDGLSMVIALQGYADAGQGVRQASQHLLQALDHAAVATFNVDELIDYRSRRPGVTLDHGRVVDREDLALTLYRMEDSDGQPFMLLTGPEPDLRWEAFSRAVAELASRSGVDRTVTFYAAPMTVPHTRPLIVTAHGSDPAQIQGLRTWESRMIIPGAAMLDIELLLSRGGLSTLGLTAHVPHYIAASDYPEAAYGLLHTLESVADLNLPLRALEADMDKVRQQLAEQVDDSAEIASVVGALERQYDEDQSRQRKRRDNALLAPGQEVPSGEEISAEVERFLASTLDMSDDDGDNGNEDDGEDRDADTDDVPGYNPDDNPDDPDR</sequence>
<keyword evidence="3" id="KW-1185">Reference proteome</keyword>
<name>A0A9X1WJ82_9CORY</name>
<evidence type="ECO:0000256" key="1">
    <source>
        <dbReference type="SAM" id="MobiDB-lite"/>
    </source>
</evidence>
<comment type="caution">
    <text evidence="2">The sequence shown here is derived from an EMBL/GenBank/DDBJ whole genome shotgun (WGS) entry which is preliminary data.</text>
</comment>
<reference evidence="2" key="1">
    <citation type="submission" date="2022-04" db="EMBL/GenBank/DDBJ databases">
        <title>Corynebacterium kalidii LD5P10.</title>
        <authorList>
            <person name="Sun J.Q."/>
        </authorList>
    </citation>
    <scope>NUCLEOTIDE SEQUENCE</scope>
    <source>
        <strain evidence="2">LD5P10</strain>
    </source>
</reference>
<dbReference type="InterPro" id="IPR038389">
    <property type="entry name" value="PSMG2_sf"/>
</dbReference>
<evidence type="ECO:0000313" key="3">
    <source>
        <dbReference type="Proteomes" id="UP001139207"/>
    </source>
</evidence>
<gene>
    <name evidence="2" type="ORF">MUN33_12720</name>
</gene>
<dbReference type="PIRSF" id="PIRSF028754">
    <property type="entry name" value="UCP028754"/>
    <property type="match status" value="1"/>
</dbReference>
<protein>
    <submittedName>
        <fullName evidence="2">PAC2 family protein</fullName>
    </submittedName>
</protein>
<accession>A0A9X1WJ82</accession>
<dbReference type="EMBL" id="JALIEA010000017">
    <property type="protein sequence ID" value="MCJ7859566.1"/>
    <property type="molecule type" value="Genomic_DNA"/>
</dbReference>
<dbReference type="SUPFAM" id="SSF159659">
    <property type="entry name" value="Cgl1923-like"/>
    <property type="match status" value="1"/>
</dbReference>
<dbReference type="AlphaFoldDB" id="A0A9X1WJ82"/>
<dbReference type="Gene3D" id="3.40.50.10900">
    <property type="entry name" value="PAC-like subunit"/>
    <property type="match status" value="1"/>
</dbReference>
<proteinExistence type="predicted"/>
<dbReference type="InterPro" id="IPR019151">
    <property type="entry name" value="Proteasome_assmbl_chaperone_2"/>
</dbReference>
<feature type="compositionally biased region" description="Acidic residues" evidence="1">
    <location>
        <begin position="308"/>
        <end position="330"/>
    </location>
</feature>
<dbReference type="InterPro" id="IPR008492">
    <property type="entry name" value="Rv2714-like"/>
</dbReference>
<dbReference type="Pfam" id="PF09754">
    <property type="entry name" value="PAC2"/>
    <property type="match status" value="1"/>
</dbReference>
<organism evidence="2 3">
    <name type="scientific">Corynebacterium kalidii</name>
    <dbReference type="NCBI Taxonomy" id="2931982"/>
    <lineage>
        <taxon>Bacteria</taxon>
        <taxon>Bacillati</taxon>
        <taxon>Actinomycetota</taxon>
        <taxon>Actinomycetes</taxon>
        <taxon>Mycobacteriales</taxon>
        <taxon>Corynebacteriaceae</taxon>
        <taxon>Corynebacterium</taxon>
    </lineage>
</organism>
<dbReference type="Proteomes" id="UP001139207">
    <property type="component" value="Unassembled WGS sequence"/>
</dbReference>
<evidence type="ECO:0000313" key="2">
    <source>
        <dbReference type="EMBL" id="MCJ7859566.1"/>
    </source>
</evidence>
<feature type="region of interest" description="Disordered" evidence="1">
    <location>
        <begin position="265"/>
        <end position="345"/>
    </location>
</feature>